<dbReference type="EMBL" id="JARKIE010000160">
    <property type="protein sequence ID" value="KAJ7673582.1"/>
    <property type="molecule type" value="Genomic_DNA"/>
</dbReference>
<feature type="transmembrane region" description="Helical" evidence="1">
    <location>
        <begin position="82"/>
        <end position="103"/>
    </location>
</feature>
<name>A0AAD7D104_MYCRO</name>
<keyword evidence="1" id="KW-0472">Membrane</keyword>
<reference evidence="2" key="1">
    <citation type="submission" date="2023-03" db="EMBL/GenBank/DDBJ databases">
        <title>Massive genome expansion in bonnet fungi (Mycena s.s.) driven by repeated elements and novel gene families across ecological guilds.</title>
        <authorList>
            <consortium name="Lawrence Berkeley National Laboratory"/>
            <person name="Harder C.B."/>
            <person name="Miyauchi S."/>
            <person name="Viragh M."/>
            <person name="Kuo A."/>
            <person name="Thoen E."/>
            <person name="Andreopoulos B."/>
            <person name="Lu D."/>
            <person name="Skrede I."/>
            <person name="Drula E."/>
            <person name="Henrissat B."/>
            <person name="Morin E."/>
            <person name="Kohler A."/>
            <person name="Barry K."/>
            <person name="LaButti K."/>
            <person name="Morin E."/>
            <person name="Salamov A."/>
            <person name="Lipzen A."/>
            <person name="Mereny Z."/>
            <person name="Hegedus B."/>
            <person name="Baldrian P."/>
            <person name="Stursova M."/>
            <person name="Weitz H."/>
            <person name="Taylor A."/>
            <person name="Grigoriev I.V."/>
            <person name="Nagy L.G."/>
            <person name="Martin F."/>
            <person name="Kauserud H."/>
        </authorList>
    </citation>
    <scope>NUCLEOTIDE SEQUENCE</scope>
    <source>
        <strain evidence="2">CBHHK067</strain>
    </source>
</reference>
<evidence type="ECO:0000313" key="2">
    <source>
        <dbReference type="EMBL" id="KAJ7673582.1"/>
    </source>
</evidence>
<protein>
    <submittedName>
        <fullName evidence="2">Uncharacterized protein</fullName>
    </submittedName>
</protein>
<accession>A0AAD7D104</accession>
<feature type="transmembrane region" description="Helical" evidence="1">
    <location>
        <begin position="109"/>
        <end position="136"/>
    </location>
</feature>
<feature type="transmembrane region" description="Helical" evidence="1">
    <location>
        <begin position="55"/>
        <end position="75"/>
    </location>
</feature>
<comment type="caution">
    <text evidence="2">The sequence shown here is derived from an EMBL/GenBank/DDBJ whole genome shotgun (WGS) entry which is preliminary data.</text>
</comment>
<proteinExistence type="predicted"/>
<sequence>MPIQDSNNIIYIQSIRFRARLETASCLDACAAGVAAAPSAWASRLAIIEATSSPMSAAALAPPVAPALNVVAIVVAKKVVKAAASVAVTSVPTAPAASVTMAFPVSTTVAFPAGVVSAFAFFAAFLAAFLAALAAAPPALAPLPFFPVVAASQWRPNVAVATTVLAPIAVELSTDTVELSTVAGAPVAPVESDPMNEDAMELALRAWKKRELRGSAAERKVVVLSRMRPCGGARRWRSQRGRR</sequence>
<dbReference type="Proteomes" id="UP001221757">
    <property type="component" value="Unassembled WGS sequence"/>
</dbReference>
<keyword evidence="3" id="KW-1185">Reference proteome</keyword>
<evidence type="ECO:0000256" key="1">
    <source>
        <dbReference type="SAM" id="Phobius"/>
    </source>
</evidence>
<organism evidence="2 3">
    <name type="scientific">Mycena rosella</name>
    <name type="common">Pink bonnet</name>
    <name type="synonym">Agaricus rosellus</name>
    <dbReference type="NCBI Taxonomy" id="1033263"/>
    <lineage>
        <taxon>Eukaryota</taxon>
        <taxon>Fungi</taxon>
        <taxon>Dikarya</taxon>
        <taxon>Basidiomycota</taxon>
        <taxon>Agaricomycotina</taxon>
        <taxon>Agaricomycetes</taxon>
        <taxon>Agaricomycetidae</taxon>
        <taxon>Agaricales</taxon>
        <taxon>Marasmiineae</taxon>
        <taxon>Mycenaceae</taxon>
        <taxon>Mycena</taxon>
    </lineage>
</organism>
<keyword evidence="1" id="KW-0812">Transmembrane</keyword>
<feature type="transmembrane region" description="Helical" evidence="1">
    <location>
        <begin position="21"/>
        <end position="43"/>
    </location>
</feature>
<keyword evidence="1" id="KW-1133">Transmembrane helix</keyword>
<dbReference type="AlphaFoldDB" id="A0AAD7D104"/>
<evidence type="ECO:0000313" key="3">
    <source>
        <dbReference type="Proteomes" id="UP001221757"/>
    </source>
</evidence>
<gene>
    <name evidence="2" type="ORF">B0H17DRAFT_1082761</name>
</gene>